<dbReference type="InterPro" id="IPR028427">
    <property type="entry name" value="Met_Sox_Rdtase_MsrB"/>
</dbReference>
<dbReference type="KEGG" id="daa:AKL17_2497"/>
<keyword evidence="3" id="KW-0560">Oxidoreductase</keyword>
<gene>
    <name evidence="6" type="ORF">AKL17_2497</name>
</gene>
<comment type="catalytic activity">
    <reaction evidence="4">
        <text>L-methionyl-[protein] + [thioredoxin]-disulfide + H2O = L-methionyl-(R)-S-oxide-[protein] + [thioredoxin]-dithiol</text>
        <dbReference type="Rhea" id="RHEA:24164"/>
        <dbReference type="Rhea" id="RHEA-COMP:10698"/>
        <dbReference type="Rhea" id="RHEA-COMP:10700"/>
        <dbReference type="Rhea" id="RHEA-COMP:12313"/>
        <dbReference type="Rhea" id="RHEA-COMP:12314"/>
        <dbReference type="ChEBI" id="CHEBI:15377"/>
        <dbReference type="ChEBI" id="CHEBI:16044"/>
        <dbReference type="ChEBI" id="CHEBI:29950"/>
        <dbReference type="ChEBI" id="CHEBI:45764"/>
        <dbReference type="ChEBI" id="CHEBI:50058"/>
        <dbReference type="EC" id="1.8.4.12"/>
    </reaction>
</comment>
<keyword evidence="7" id="KW-1185">Reference proteome</keyword>
<dbReference type="EC" id="1.8.4.12" evidence="2"/>
<accession>A0A159Z3N9</accession>
<dbReference type="PROSITE" id="PS51790">
    <property type="entry name" value="MSRB"/>
    <property type="match status" value="1"/>
</dbReference>
<dbReference type="AlphaFoldDB" id="A0A159Z3N9"/>
<evidence type="ECO:0000256" key="4">
    <source>
        <dbReference type="ARBA" id="ARBA00048488"/>
    </source>
</evidence>
<dbReference type="PANTHER" id="PTHR10173">
    <property type="entry name" value="METHIONINE SULFOXIDE REDUCTASE"/>
    <property type="match status" value="1"/>
</dbReference>
<dbReference type="Pfam" id="PF01641">
    <property type="entry name" value="SelR"/>
    <property type="match status" value="1"/>
</dbReference>
<dbReference type="PATRIC" id="fig|1335048.3.peg.2604"/>
<dbReference type="GO" id="GO:0006979">
    <property type="term" value="P:response to oxidative stress"/>
    <property type="evidence" value="ECO:0007669"/>
    <property type="project" value="InterPro"/>
</dbReference>
<dbReference type="SUPFAM" id="SSF51316">
    <property type="entry name" value="Mss4-like"/>
    <property type="match status" value="1"/>
</dbReference>
<dbReference type="RefSeq" id="WP_066813677.1">
    <property type="nucleotide sequence ID" value="NZ_CP012661.1"/>
</dbReference>
<evidence type="ECO:0000256" key="1">
    <source>
        <dbReference type="ARBA" id="ARBA00007174"/>
    </source>
</evidence>
<dbReference type="Proteomes" id="UP000076128">
    <property type="component" value="Chromosome"/>
</dbReference>
<dbReference type="InterPro" id="IPR002579">
    <property type="entry name" value="Met_Sox_Rdtase_MsrB_dom"/>
</dbReference>
<sequence length="134" mass="14420">MAPKIQKSDAEWREQLSDTAYRVTRQAATERPFSHPGFAPGPGTFLCTCCGEPLFTKDTKFDSGCGWPSFTAPLAGEAIEEHVDTSHGMRRTEVTCASCGAHLGHVFPDGPPQAGGLRYCINGVALDFKKDGES</sequence>
<proteinExistence type="inferred from homology"/>
<evidence type="ECO:0000259" key="5">
    <source>
        <dbReference type="PROSITE" id="PS51790"/>
    </source>
</evidence>
<dbReference type="OrthoDB" id="9785497at2"/>
<dbReference type="GO" id="GO:0030091">
    <property type="term" value="P:protein repair"/>
    <property type="evidence" value="ECO:0007669"/>
    <property type="project" value="InterPro"/>
</dbReference>
<feature type="domain" description="MsrB" evidence="5">
    <location>
        <begin position="9"/>
        <end position="131"/>
    </location>
</feature>
<evidence type="ECO:0000256" key="3">
    <source>
        <dbReference type="ARBA" id="ARBA00023002"/>
    </source>
</evidence>
<evidence type="ECO:0000256" key="2">
    <source>
        <dbReference type="ARBA" id="ARBA00012499"/>
    </source>
</evidence>
<dbReference type="GO" id="GO:0033743">
    <property type="term" value="F:peptide-methionine (R)-S-oxide reductase activity"/>
    <property type="evidence" value="ECO:0007669"/>
    <property type="project" value="UniProtKB-EC"/>
</dbReference>
<evidence type="ECO:0000313" key="7">
    <source>
        <dbReference type="Proteomes" id="UP000076128"/>
    </source>
</evidence>
<dbReference type="STRING" id="1335048.AKL17_2497"/>
<dbReference type="Gene3D" id="2.170.150.20">
    <property type="entry name" value="Peptide methionine sulfoxide reductase"/>
    <property type="match status" value="1"/>
</dbReference>
<dbReference type="EMBL" id="CP012661">
    <property type="protein sequence ID" value="AMY69742.1"/>
    <property type="molecule type" value="Genomic_DNA"/>
</dbReference>
<dbReference type="PANTHER" id="PTHR10173:SF52">
    <property type="entry name" value="METHIONINE-R-SULFOXIDE REDUCTASE B1"/>
    <property type="match status" value="1"/>
</dbReference>
<name>A0A159Z3N9_9RHOB</name>
<reference evidence="6 7" key="1">
    <citation type="submission" date="2015-09" db="EMBL/GenBank/DDBJ databases">
        <title>Complete genome sequence of Defluviimonas alba cai42t isolated from an oilfield in Xinjiang.</title>
        <authorList>
            <person name="Geng S."/>
            <person name="Pan X."/>
            <person name="Wu X."/>
        </authorList>
    </citation>
    <scope>NUCLEOTIDE SEQUENCE [LARGE SCALE GENOMIC DNA]</scope>
    <source>
        <strain evidence="7">cai42</strain>
    </source>
</reference>
<evidence type="ECO:0000313" key="6">
    <source>
        <dbReference type="EMBL" id="AMY69742.1"/>
    </source>
</evidence>
<dbReference type="InterPro" id="IPR011057">
    <property type="entry name" value="Mss4-like_sf"/>
</dbReference>
<dbReference type="NCBIfam" id="TIGR00357">
    <property type="entry name" value="peptide-methionine (R)-S-oxide reductase MsrB"/>
    <property type="match status" value="1"/>
</dbReference>
<dbReference type="GO" id="GO:0005737">
    <property type="term" value="C:cytoplasm"/>
    <property type="evidence" value="ECO:0007669"/>
    <property type="project" value="TreeGrafter"/>
</dbReference>
<comment type="similarity">
    <text evidence="1">Belongs to the MsrB Met sulfoxide reductase family.</text>
</comment>
<protein>
    <recommendedName>
        <fullName evidence="2">peptide-methionine (R)-S-oxide reductase</fullName>
        <ecNumber evidence="2">1.8.4.12</ecNumber>
    </recommendedName>
</protein>
<organism evidence="6 7">
    <name type="scientific">Frigidibacter mobilis</name>
    <dbReference type="NCBI Taxonomy" id="1335048"/>
    <lineage>
        <taxon>Bacteria</taxon>
        <taxon>Pseudomonadati</taxon>
        <taxon>Pseudomonadota</taxon>
        <taxon>Alphaproteobacteria</taxon>
        <taxon>Rhodobacterales</taxon>
        <taxon>Paracoccaceae</taxon>
        <taxon>Frigidibacter</taxon>
    </lineage>
</organism>